<keyword evidence="3" id="KW-0175">Coiled coil</keyword>
<evidence type="ECO:0000313" key="6">
    <source>
        <dbReference type="Proteomes" id="UP001238179"/>
    </source>
</evidence>
<organism evidence="5 6">
    <name type="scientific">Mesoterricola silvestris</name>
    <dbReference type="NCBI Taxonomy" id="2927979"/>
    <lineage>
        <taxon>Bacteria</taxon>
        <taxon>Pseudomonadati</taxon>
        <taxon>Acidobacteriota</taxon>
        <taxon>Holophagae</taxon>
        <taxon>Holophagales</taxon>
        <taxon>Holophagaceae</taxon>
        <taxon>Mesoterricola</taxon>
    </lineage>
</organism>
<gene>
    <name evidence="5" type="ORF">METEAL_03080</name>
</gene>
<evidence type="ECO:0000313" key="5">
    <source>
        <dbReference type="EMBL" id="BDU71134.1"/>
    </source>
</evidence>
<dbReference type="GO" id="GO:0005829">
    <property type="term" value="C:cytosol"/>
    <property type="evidence" value="ECO:0007669"/>
    <property type="project" value="TreeGrafter"/>
</dbReference>
<feature type="coiled-coil region" evidence="3">
    <location>
        <begin position="44"/>
        <end position="102"/>
    </location>
</feature>
<dbReference type="AlphaFoldDB" id="A0AA48K6T3"/>
<evidence type="ECO:0000256" key="2">
    <source>
        <dbReference type="ARBA" id="ARBA00022729"/>
    </source>
</evidence>
<dbReference type="SUPFAM" id="SSF111384">
    <property type="entry name" value="OmpH-like"/>
    <property type="match status" value="1"/>
</dbReference>
<dbReference type="GO" id="GO:0050821">
    <property type="term" value="P:protein stabilization"/>
    <property type="evidence" value="ECO:0007669"/>
    <property type="project" value="TreeGrafter"/>
</dbReference>
<keyword evidence="2" id="KW-0732">Signal</keyword>
<accession>A0AA48K6T3</accession>
<comment type="similarity">
    <text evidence="1">Belongs to the Skp family.</text>
</comment>
<reference evidence="6" key="1">
    <citation type="journal article" date="2023" name="Int. J. Syst. Evol. Microbiol.">
        <title>Mesoterricola silvestris gen. nov., sp. nov., Mesoterricola sediminis sp. nov., Geothrix oryzae sp. nov., Geothrix edaphica sp. nov., Geothrix rubra sp. nov., and Geothrix limicola sp. nov., six novel members of Acidobacteriota isolated from soils.</title>
        <authorList>
            <person name="Itoh H."/>
            <person name="Sugisawa Y."/>
            <person name="Mise K."/>
            <person name="Xu Z."/>
            <person name="Kuniyasu M."/>
            <person name="Ushijima N."/>
            <person name="Kawano K."/>
            <person name="Kobayashi E."/>
            <person name="Shiratori Y."/>
            <person name="Masuda Y."/>
            <person name="Senoo K."/>
        </authorList>
    </citation>
    <scope>NUCLEOTIDE SEQUENCE [LARGE SCALE GENOMIC DNA]</scope>
    <source>
        <strain evidence="6">W79</strain>
    </source>
</reference>
<dbReference type="PANTHER" id="PTHR35089">
    <property type="entry name" value="CHAPERONE PROTEIN SKP"/>
    <property type="match status" value="1"/>
</dbReference>
<protein>
    <recommendedName>
        <fullName evidence="7">OmpH family outer membrane protein</fullName>
    </recommendedName>
</protein>
<evidence type="ECO:0000256" key="3">
    <source>
        <dbReference type="SAM" id="Coils"/>
    </source>
</evidence>
<dbReference type="InterPro" id="IPR024930">
    <property type="entry name" value="Skp_dom_sf"/>
</dbReference>
<evidence type="ECO:0000256" key="4">
    <source>
        <dbReference type="SAM" id="MobiDB-lite"/>
    </source>
</evidence>
<evidence type="ECO:0008006" key="7">
    <source>
        <dbReference type="Google" id="ProtNLM"/>
    </source>
</evidence>
<dbReference type="Proteomes" id="UP001238179">
    <property type="component" value="Chromosome"/>
</dbReference>
<dbReference type="RefSeq" id="WP_316414019.1">
    <property type="nucleotide sequence ID" value="NZ_AP027080.1"/>
</dbReference>
<proteinExistence type="inferred from homology"/>
<feature type="compositionally biased region" description="Low complexity" evidence="4">
    <location>
        <begin position="168"/>
        <end position="193"/>
    </location>
</feature>
<name>A0AA48K6T3_9BACT</name>
<feature type="region of interest" description="Disordered" evidence="4">
    <location>
        <begin position="167"/>
        <end position="193"/>
    </location>
</feature>
<dbReference type="EMBL" id="AP027080">
    <property type="protein sequence ID" value="BDU71134.1"/>
    <property type="molecule type" value="Genomic_DNA"/>
</dbReference>
<dbReference type="PANTHER" id="PTHR35089:SF1">
    <property type="entry name" value="CHAPERONE PROTEIN SKP"/>
    <property type="match status" value="1"/>
</dbReference>
<evidence type="ECO:0000256" key="1">
    <source>
        <dbReference type="ARBA" id="ARBA00009091"/>
    </source>
</evidence>
<sequence>MRILNALLPLAAVVSLSAQDITPKIAVFVPDRLIANTVRGRQLFAELEVVKKNLEEKLKAKGEEGARLQAQLQSPSLSDAGKEQITKQLRDADYEFKKLQEDSQAEFQKTQQKVFGQFQQEVGPIVDAVAKEQKIQLVLQYQQGLIAYGEESWMLAFTNEVAKRFDAKSPAAPAAAKPAPAAKPAAKPATPKK</sequence>
<keyword evidence="6" id="KW-1185">Reference proteome</keyword>
<dbReference type="SMART" id="SM00935">
    <property type="entry name" value="OmpH"/>
    <property type="match status" value="1"/>
</dbReference>
<dbReference type="GO" id="GO:0051082">
    <property type="term" value="F:unfolded protein binding"/>
    <property type="evidence" value="ECO:0007669"/>
    <property type="project" value="InterPro"/>
</dbReference>
<dbReference type="InterPro" id="IPR005632">
    <property type="entry name" value="Chaperone_Skp"/>
</dbReference>
<dbReference type="Pfam" id="PF03938">
    <property type="entry name" value="OmpH"/>
    <property type="match status" value="1"/>
</dbReference>
<dbReference type="Gene3D" id="3.30.910.20">
    <property type="entry name" value="Skp domain"/>
    <property type="match status" value="1"/>
</dbReference>
<dbReference type="KEGG" id="msil:METEAL_03080"/>